<dbReference type="RefSeq" id="WP_188383239.1">
    <property type="nucleotide sequence ID" value="NZ_BMEY01000002.1"/>
</dbReference>
<dbReference type="InterPro" id="IPR001387">
    <property type="entry name" value="Cro/C1-type_HTH"/>
</dbReference>
<comment type="caution">
    <text evidence="2">The sequence shown here is derived from an EMBL/GenBank/DDBJ whole genome shotgun (WGS) entry which is preliminary data.</text>
</comment>
<dbReference type="InterPro" id="IPR010982">
    <property type="entry name" value="Lambda_DNA-bd_dom_sf"/>
</dbReference>
<dbReference type="EMBL" id="BMEY01000002">
    <property type="protein sequence ID" value="GGA65296.1"/>
    <property type="molecule type" value="Genomic_DNA"/>
</dbReference>
<organism evidence="2 3">
    <name type="scientific">Ornithinibacillus halotolerans</name>
    <dbReference type="NCBI Taxonomy" id="1274357"/>
    <lineage>
        <taxon>Bacteria</taxon>
        <taxon>Bacillati</taxon>
        <taxon>Bacillota</taxon>
        <taxon>Bacilli</taxon>
        <taxon>Bacillales</taxon>
        <taxon>Bacillaceae</taxon>
        <taxon>Ornithinibacillus</taxon>
    </lineage>
</organism>
<proteinExistence type="predicted"/>
<keyword evidence="3" id="KW-1185">Reference proteome</keyword>
<dbReference type="Proteomes" id="UP000613512">
    <property type="component" value="Unassembled WGS sequence"/>
</dbReference>
<name>A0A916W3W7_9BACI</name>
<accession>A0A916W3W7</accession>
<sequence length="86" mass="9829">MKEIEEVFGRILGSTIRAAREKAGFSILKLALIAGIDRSTLERIERGESIPSSFTLYKIRRIVPFDLTAIFDKVEKETHHLDLDQK</sequence>
<dbReference type="Pfam" id="PF01381">
    <property type="entry name" value="HTH_3"/>
    <property type="match status" value="1"/>
</dbReference>
<dbReference type="CDD" id="cd00093">
    <property type="entry name" value="HTH_XRE"/>
    <property type="match status" value="1"/>
</dbReference>
<reference evidence="2" key="2">
    <citation type="submission" date="2020-09" db="EMBL/GenBank/DDBJ databases">
        <authorList>
            <person name="Sun Q."/>
            <person name="Zhou Y."/>
        </authorList>
    </citation>
    <scope>NUCLEOTIDE SEQUENCE</scope>
    <source>
        <strain evidence="2">CGMCC 1.12408</strain>
    </source>
</reference>
<protein>
    <recommendedName>
        <fullName evidence="1">HTH cro/C1-type domain-containing protein</fullName>
    </recommendedName>
</protein>
<dbReference type="Gene3D" id="1.10.260.40">
    <property type="entry name" value="lambda repressor-like DNA-binding domains"/>
    <property type="match status" value="1"/>
</dbReference>
<dbReference type="SUPFAM" id="SSF47413">
    <property type="entry name" value="lambda repressor-like DNA-binding domains"/>
    <property type="match status" value="1"/>
</dbReference>
<feature type="domain" description="HTH cro/C1-type" evidence="1">
    <location>
        <begin position="16"/>
        <end position="70"/>
    </location>
</feature>
<dbReference type="GO" id="GO:0003677">
    <property type="term" value="F:DNA binding"/>
    <property type="evidence" value="ECO:0007669"/>
    <property type="project" value="InterPro"/>
</dbReference>
<reference evidence="2" key="1">
    <citation type="journal article" date="2014" name="Int. J. Syst. Evol. Microbiol.">
        <title>Complete genome sequence of Corynebacterium casei LMG S-19264T (=DSM 44701T), isolated from a smear-ripened cheese.</title>
        <authorList>
            <consortium name="US DOE Joint Genome Institute (JGI-PGF)"/>
            <person name="Walter F."/>
            <person name="Albersmeier A."/>
            <person name="Kalinowski J."/>
            <person name="Ruckert C."/>
        </authorList>
    </citation>
    <scope>NUCLEOTIDE SEQUENCE</scope>
    <source>
        <strain evidence="2">CGMCC 1.12408</strain>
    </source>
</reference>
<dbReference type="PROSITE" id="PS50943">
    <property type="entry name" value="HTH_CROC1"/>
    <property type="match status" value="1"/>
</dbReference>
<evidence type="ECO:0000313" key="2">
    <source>
        <dbReference type="EMBL" id="GGA65296.1"/>
    </source>
</evidence>
<dbReference type="AlphaFoldDB" id="A0A916W3W7"/>
<dbReference type="SMART" id="SM00530">
    <property type="entry name" value="HTH_XRE"/>
    <property type="match status" value="1"/>
</dbReference>
<evidence type="ECO:0000259" key="1">
    <source>
        <dbReference type="PROSITE" id="PS50943"/>
    </source>
</evidence>
<gene>
    <name evidence="2" type="ORF">GCM10008025_06430</name>
</gene>
<evidence type="ECO:0000313" key="3">
    <source>
        <dbReference type="Proteomes" id="UP000613512"/>
    </source>
</evidence>